<proteinExistence type="predicted"/>
<dbReference type="InterPro" id="IPR036097">
    <property type="entry name" value="HisK_dim/P_sf"/>
</dbReference>
<comment type="catalytic activity">
    <reaction evidence="1">
        <text>ATP + protein L-histidine = ADP + protein N-phospho-L-histidine.</text>
        <dbReference type="EC" id="2.7.13.3"/>
    </reaction>
</comment>
<dbReference type="InterPro" id="IPR013655">
    <property type="entry name" value="PAS_fold_3"/>
</dbReference>
<accession>A0A2T0TX98</accession>
<dbReference type="SUPFAM" id="SSF55785">
    <property type="entry name" value="PYP-like sensor domain (PAS domain)"/>
    <property type="match status" value="3"/>
</dbReference>
<keyword evidence="4" id="KW-0808">Transferase</keyword>
<dbReference type="RefSeq" id="WP_106294283.1">
    <property type="nucleotide sequence ID" value="NZ_PVTH01000009.1"/>
</dbReference>
<keyword evidence="9" id="KW-1185">Reference proteome</keyword>
<dbReference type="InterPro" id="IPR013656">
    <property type="entry name" value="PAS_4"/>
</dbReference>
<evidence type="ECO:0000256" key="1">
    <source>
        <dbReference type="ARBA" id="ARBA00000085"/>
    </source>
</evidence>
<protein>
    <recommendedName>
        <fullName evidence="2">histidine kinase</fullName>
        <ecNumber evidence="2">2.7.13.3</ecNumber>
    </recommendedName>
</protein>
<dbReference type="SUPFAM" id="SSF55781">
    <property type="entry name" value="GAF domain-like"/>
    <property type="match status" value="1"/>
</dbReference>
<evidence type="ECO:0000259" key="6">
    <source>
        <dbReference type="PROSITE" id="PS50112"/>
    </source>
</evidence>
<evidence type="ECO:0000256" key="4">
    <source>
        <dbReference type="ARBA" id="ARBA00022679"/>
    </source>
</evidence>
<dbReference type="SMART" id="SM00091">
    <property type="entry name" value="PAS"/>
    <property type="match status" value="3"/>
</dbReference>
<dbReference type="InterPro" id="IPR035965">
    <property type="entry name" value="PAS-like_dom_sf"/>
</dbReference>
<dbReference type="InterPro" id="IPR052162">
    <property type="entry name" value="Sensor_kinase/Photoreceptor"/>
</dbReference>
<dbReference type="InterPro" id="IPR001610">
    <property type="entry name" value="PAC"/>
</dbReference>
<dbReference type="Proteomes" id="UP000238034">
    <property type="component" value="Unassembled WGS sequence"/>
</dbReference>
<dbReference type="EC" id="2.7.13.3" evidence="2"/>
<feature type="domain" description="PAS" evidence="6">
    <location>
        <begin position="313"/>
        <end position="354"/>
    </location>
</feature>
<dbReference type="OrthoDB" id="6231665at2"/>
<dbReference type="GO" id="GO:0000155">
    <property type="term" value="F:phosphorelay sensor kinase activity"/>
    <property type="evidence" value="ECO:0007669"/>
    <property type="project" value="InterPro"/>
</dbReference>
<evidence type="ECO:0000256" key="2">
    <source>
        <dbReference type="ARBA" id="ARBA00012438"/>
    </source>
</evidence>
<keyword evidence="3" id="KW-0597">Phosphoprotein</keyword>
<evidence type="ECO:0000313" key="9">
    <source>
        <dbReference type="Proteomes" id="UP000238034"/>
    </source>
</evidence>
<dbReference type="NCBIfam" id="TIGR00229">
    <property type="entry name" value="sensory_box"/>
    <property type="match status" value="3"/>
</dbReference>
<evidence type="ECO:0000259" key="7">
    <source>
        <dbReference type="PROSITE" id="PS50113"/>
    </source>
</evidence>
<dbReference type="SMART" id="SM00086">
    <property type="entry name" value="PAC"/>
    <property type="match status" value="3"/>
</dbReference>
<organism evidence="8 9">
    <name type="scientific">Arcticibacter pallidicorallinus</name>
    <dbReference type="NCBI Taxonomy" id="1259464"/>
    <lineage>
        <taxon>Bacteria</taxon>
        <taxon>Pseudomonadati</taxon>
        <taxon>Bacteroidota</taxon>
        <taxon>Sphingobacteriia</taxon>
        <taxon>Sphingobacteriales</taxon>
        <taxon>Sphingobacteriaceae</taxon>
        <taxon>Arcticibacter</taxon>
    </lineage>
</organism>
<dbReference type="Pfam" id="PF08447">
    <property type="entry name" value="PAS_3"/>
    <property type="match status" value="1"/>
</dbReference>
<dbReference type="SUPFAM" id="SSF47384">
    <property type="entry name" value="Homodimeric domain of signal transducing histidine kinase"/>
    <property type="match status" value="1"/>
</dbReference>
<evidence type="ECO:0000256" key="3">
    <source>
        <dbReference type="ARBA" id="ARBA00022553"/>
    </source>
</evidence>
<evidence type="ECO:0000256" key="5">
    <source>
        <dbReference type="ARBA" id="ARBA00022777"/>
    </source>
</evidence>
<dbReference type="Pfam" id="PF13185">
    <property type="entry name" value="GAF_2"/>
    <property type="match status" value="1"/>
</dbReference>
<feature type="domain" description="PAC" evidence="7">
    <location>
        <begin position="389"/>
        <end position="441"/>
    </location>
</feature>
<feature type="domain" description="PAS" evidence="6">
    <location>
        <begin position="442"/>
        <end position="513"/>
    </location>
</feature>
<dbReference type="PANTHER" id="PTHR43304:SF1">
    <property type="entry name" value="PAC DOMAIN-CONTAINING PROTEIN"/>
    <property type="match status" value="1"/>
</dbReference>
<dbReference type="Gene3D" id="3.30.450.20">
    <property type="entry name" value="PAS domain"/>
    <property type="match status" value="3"/>
</dbReference>
<dbReference type="InterPro" id="IPR000014">
    <property type="entry name" value="PAS"/>
</dbReference>
<sequence length="634" mass="73415">MISEDRFTSIFQYLPNPGIVLLPNDPKLTIIAANDAYLSLCNVREAEVVGKGYFEAFPEHADSAHSILRASFNKVLSEKTKDFFPLRGYDIYRRDGGIDDDRYLQIENIPIPDTTGGISYILHIINDITETIDTAVRMRRIDNLEHLEREVLELYFRKNFSMNDLLTYYLKGIESLFPDMQCSILKAKGEHLYIWSAPSLPAEYVSATHHLPIHDHVGSCGTAAYLKKMVIVRDIANDIRWKDYKEIALKYNLRACWSYPIIDAEGKVMATFGIYYQDVKEPGAEELNIIDKATSILKIILENRQYIEKLQLSESRLRSLVDSQTNYVIRTNIDGYYTYYNKKYDDDFGWLHPEGSLIGRDSMQSVLPHHHKRVLDTAERCRLHPNKVYTVELDKYRRDGQAKSTIWHFVCLTDMSGNPAEIQCIGIDNTERKRAQDELKASHKRYRELFHLSPQPMWVYELDTLKFLDVNEAAIKHYGYSKKEFLSMDLLAIRKDEDKPSLLQAVGIMKKDSGTTHHGVFKHQKKNGESIYVDMRSNVLSYNGKITYLALANDITERLHYVNAIEDQNKRFKAIAWMQSHVLRAPVARIMSLVDLINNHQHTEAERKELLSYILDSAHELDKIVKEISEQTHH</sequence>
<dbReference type="InterPro" id="IPR029016">
    <property type="entry name" value="GAF-like_dom_sf"/>
</dbReference>
<dbReference type="PANTHER" id="PTHR43304">
    <property type="entry name" value="PHYTOCHROME-LIKE PROTEIN CPH1"/>
    <property type="match status" value="1"/>
</dbReference>
<dbReference type="Pfam" id="PF08448">
    <property type="entry name" value="PAS_4"/>
    <property type="match status" value="1"/>
</dbReference>
<dbReference type="Gene3D" id="1.10.287.130">
    <property type="match status" value="1"/>
</dbReference>
<dbReference type="InterPro" id="IPR003018">
    <property type="entry name" value="GAF"/>
</dbReference>
<dbReference type="CDD" id="cd00130">
    <property type="entry name" value="PAS"/>
    <property type="match status" value="3"/>
</dbReference>
<gene>
    <name evidence="8" type="ORF">B0I27_10912</name>
</gene>
<reference evidence="8 9" key="1">
    <citation type="submission" date="2018-03" db="EMBL/GenBank/DDBJ databases">
        <title>Genomic Encyclopedia of Type Strains, Phase III (KMG-III): the genomes of soil and plant-associated and newly described type strains.</title>
        <authorList>
            <person name="Whitman W."/>
        </authorList>
    </citation>
    <scope>NUCLEOTIDE SEQUENCE [LARGE SCALE GENOMIC DNA]</scope>
    <source>
        <strain evidence="8 9">CGMCC 1.9313</strain>
    </source>
</reference>
<name>A0A2T0TX98_9SPHI</name>
<dbReference type="InterPro" id="IPR000700">
    <property type="entry name" value="PAS-assoc_C"/>
</dbReference>
<dbReference type="PROSITE" id="PS50113">
    <property type="entry name" value="PAC"/>
    <property type="match status" value="1"/>
</dbReference>
<dbReference type="AlphaFoldDB" id="A0A2T0TX98"/>
<keyword evidence="5" id="KW-0418">Kinase</keyword>
<dbReference type="Gene3D" id="3.30.450.40">
    <property type="match status" value="1"/>
</dbReference>
<evidence type="ECO:0000313" key="8">
    <source>
        <dbReference type="EMBL" id="PRY50291.1"/>
    </source>
</evidence>
<comment type="caution">
    <text evidence="8">The sequence shown here is derived from an EMBL/GenBank/DDBJ whole genome shotgun (WGS) entry which is preliminary data.</text>
</comment>
<dbReference type="PROSITE" id="PS50112">
    <property type="entry name" value="PAS"/>
    <property type="match status" value="2"/>
</dbReference>
<dbReference type="SMART" id="SM00065">
    <property type="entry name" value="GAF"/>
    <property type="match status" value="1"/>
</dbReference>
<dbReference type="EMBL" id="PVTH01000009">
    <property type="protein sequence ID" value="PRY50291.1"/>
    <property type="molecule type" value="Genomic_DNA"/>
</dbReference>